<dbReference type="InterPro" id="IPR014710">
    <property type="entry name" value="RmlC-like_jellyroll"/>
</dbReference>
<dbReference type="InterPro" id="IPR000595">
    <property type="entry name" value="cNMP-bd_dom"/>
</dbReference>
<dbReference type="SUPFAM" id="SSF51905">
    <property type="entry name" value="FAD/NAD(P)-binding domain"/>
    <property type="match status" value="1"/>
</dbReference>
<evidence type="ECO:0000256" key="2">
    <source>
        <dbReference type="ARBA" id="ARBA00023002"/>
    </source>
</evidence>
<keyword evidence="5" id="KW-1185">Reference proteome</keyword>
<sequence>MGAELLVPDGTDPAVVRDAFPRVPDALQERLEHYGTLREVEPGEVLYQAGHPLPGLYVVETGAVEILGYNSDATEETVVLRYGPHHFVGELALLTGQKSFTTARVAEAGRLRLLDMDEFRRLMGEEAKLSDFLLRTLVARREVLRTGVVARTIEIVGDPRSRSSLALRTYAARQRIPHLWIDSDSDEGCARLAAAGIGVDELPVVFSPKGMFRRTNPGELAQKLGLTYRGGSGRVVDLAVVGAGPAGMAAAVYGASEGLSTIVLDSVNVGGQAAASSRIENYLGFPSGISGEKLLEKSALQAEKFGAEIFTPCTVARLDTESGSLQLELDDGTSIEPRAVIVATGARYRALPLDRWDEFKDSSIYYAATEMEARSCASKPLVVVGGANSAGQAALFLAGRGSRVTIVVRHDLGKDMSAYLADRLHAEPGITVLTHSEVTALHGTDALTAVTVTDASGAASEIDCGGLFCFIGASPSSSWLDGIALDEKGFVLTDAELASRDVLDDTWTGLGRDPLPFETSVPGVFAVGDVRRGSMKRVAAAVGEGASAVHSVHRALGRMA</sequence>
<dbReference type="CDD" id="cd00038">
    <property type="entry name" value="CAP_ED"/>
    <property type="match status" value="1"/>
</dbReference>
<dbReference type="Proteomes" id="UP000192775">
    <property type="component" value="Chromosome"/>
</dbReference>
<accession>A0A1X9LN33</accession>
<proteinExistence type="predicted"/>
<dbReference type="InterPro" id="IPR023753">
    <property type="entry name" value="FAD/NAD-binding_dom"/>
</dbReference>
<dbReference type="InterPro" id="IPR036188">
    <property type="entry name" value="FAD/NAD-bd_sf"/>
</dbReference>
<evidence type="ECO:0000256" key="3">
    <source>
        <dbReference type="ARBA" id="ARBA00048132"/>
    </source>
</evidence>
<dbReference type="InterPro" id="IPR018490">
    <property type="entry name" value="cNMP-bd_dom_sf"/>
</dbReference>
<organism evidence="4 5">
    <name type="scientific">Cnuibacter physcomitrellae</name>
    <dbReference type="NCBI Taxonomy" id="1619308"/>
    <lineage>
        <taxon>Bacteria</taxon>
        <taxon>Bacillati</taxon>
        <taxon>Actinomycetota</taxon>
        <taxon>Actinomycetes</taxon>
        <taxon>Micrococcales</taxon>
        <taxon>Microbacteriaceae</taxon>
        <taxon>Cnuibacter</taxon>
    </lineage>
</organism>
<dbReference type="GO" id="GO:0004791">
    <property type="term" value="F:thioredoxin-disulfide reductase (NADPH) activity"/>
    <property type="evidence" value="ECO:0007669"/>
    <property type="project" value="UniProtKB-EC"/>
</dbReference>
<dbReference type="SMART" id="SM00100">
    <property type="entry name" value="cNMP"/>
    <property type="match status" value="1"/>
</dbReference>
<dbReference type="STRING" id="1619308.B5808_16285"/>
<dbReference type="PRINTS" id="PR00368">
    <property type="entry name" value="FADPNR"/>
</dbReference>
<name>A0A1X9LN33_9MICO</name>
<dbReference type="EMBL" id="CP020715">
    <property type="protein sequence ID" value="ARJ06606.1"/>
    <property type="molecule type" value="Genomic_DNA"/>
</dbReference>
<dbReference type="PRINTS" id="PR00469">
    <property type="entry name" value="PNDRDTASEII"/>
</dbReference>
<dbReference type="Pfam" id="PF00027">
    <property type="entry name" value="cNMP_binding"/>
    <property type="match status" value="1"/>
</dbReference>
<reference evidence="4 5" key="1">
    <citation type="submission" date="2017-04" db="EMBL/GenBank/DDBJ databases">
        <authorList>
            <person name="Afonso C.L."/>
            <person name="Miller P.J."/>
            <person name="Scott M.A."/>
            <person name="Spackman E."/>
            <person name="Goraichik I."/>
            <person name="Dimitrov K.M."/>
            <person name="Suarez D.L."/>
            <person name="Swayne D.E."/>
        </authorList>
    </citation>
    <scope>NUCLEOTIDE SEQUENCE [LARGE SCALE GENOMIC DNA]</scope>
    <source>
        <strain evidence="5">XA(T)</strain>
    </source>
</reference>
<gene>
    <name evidence="4" type="ORF">B5808_16285</name>
</gene>
<dbReference type="AlphaFoldDB" id="A0A1X9LN33"/>
<protein>
    <submittedName>
        <fullName evidence="4">Uncharacterized protein</fullName>
    </submittedName>
</protein>
<evidence type="ECO:0000313" key="4">
    <source>
        <dbReference type="EMBL" id="ARJ06606.1"/>
    </source>
</evidence>
<dbReference type="Gene3D" id="3.50.50.60">
    <property type="entry name" value="FAD/NAD(P)-binding domain"/>
    <property type="match status" value="2"/>
</dbReference>
<dbReference type="Pfam" id="PF07992">
    <property type="entry name" value="Pyr_redox_2"/>
    <property type="match status" value="1"/>
</dbReference>
<dbReference type="KEGG" id="cphy:B5808_16285"/>
<keyword evidence="1" id="KW-0285">Flavoprotein</keyword>
<comment type="catalytic activity">
    <reaction evidence="3">
        <text>[thioredoxin]-dithiol + NADP(+) = [thioredoxin]-disulfide + NADPH + H(+)</text>
        <dbReference type="Rhea" id="RHEA:20345"/>
        <dbReference type="Rhea" id="RHEA-COMP:10698"/>
        <dbReference type="Rhea" id="RHEA-COMP:10700"/>
        <dbReference type="ChEBI" id="CHEBI:15378"/>
        <dbReference type="ChEBI" id="CHEBI:29950"/>
        <dbReference type="ChEBI" id="CHEBI:50058"/>
        <dbReference type="ChEBI" id="CHEBI:57783"/>
        <dbReference type="ChEBI" id="CHEBI:58349"/>
        <dbReference type="EC" id="1.8.1.9"/>
    </reaction>
</comment>
<dbReference type="Gene3D" id="2.60.120.10">
    <property type="entry name" value="Jelly Rolls"/>
    <property type="match status" value="1"/>
</dbReference>
<dbReference type="RefSeq" id="WP_085020744.1">
    <property type="nucleotide sequence ID" value="NZ_BMHD01000001.1"/>
</dbReference>
<keyword evidence="2" id="KW-0560">Oxidoreductase</keyword>
<evidence type="ECO:0000313" key="5">
    <source>
        <dbReference type="Proteomes" id="UP000192775"/>
    </source>
</evidence>
<dbReference type="PANTHER" id="PTHR48105">
    <property type="entry name" value="THIOREDOXIN REDUCTASE 1-RELATED-RELATED"/>
    <property type="match status" value="1"/>
</dbReference>
<dbReference type="PROSITE" id="PS50042">
    <property type="entry name" value="CNMP_BINDING_3"/>
    <property type="match status" value="1"/>
</dbReference>
<evidence type="ECO:0000256" key="1">
    <source>
        <dbReference type="ARBA" id="ARBA00022630"/>
    </source>
</evidence>
<dbReference type="InterPro" id="IPR050097">
    <property type="entry name" value="Ferredoxin-NADP_redctase_2"/>
</dbReference>
<dbReference type="SUPFAM" id="SSF51206">
    <property type="entry name" value="cAMP-binding domain-like"/>
    <property type="match status" value="1"/>
</dbReference>